<reference evidence="2 3" key="1">
    <citation type="journal article" date="2020" name="Microb. Ecol.">
        <title>Ecogenomics of the Marine Benthic Filamentous Cyanobacterium Adonisia.</title>
        <authorList>
            <person name="Walter J.M."/>
            <person name="Coutinho F.H."/>
            <person name="Leomil L."/>
            <person name="Hargreaves P.I."/>
            <person name="Campeao M.E."/>
            <person name="Vieira V.V."/>
            <person name="Silva B.S."/>
            <person name="Fistarol G.O."/>
            <person name="Salomon P.S."/>
            <person name="Sawabe T."/>
            <person name="Mino S."/>
            <person name="Hosokawa M."/>
            <person name="Miyashita H."/>
            <person name="Maruyama F."/>
            <person name="van Verk M.C."/>
            <person name="Dutilh B.E."/>
            <person name="Thompson C.C."/>
            <person name="Thompson F.L."/>
        </authorList>
    </citation>
    <scope>NUCLEOTIDE SEQUENCE [LARGE SCALE GENOMIC DNA]</scope>
    <source>
        <strain evidence="2 3">CCMR0081</strain>
    </source>
</reference>
<keyword evidence="3" id="KW-1185">Reference proteome</keyword>
<evidence type="ECO:0000313" key="3">
    <source>
        <dbReference type="Proteomes" id="UP000481033"/>
    </source>
</evidence>
<dbReference type="InterPro" id="IPR036465">
    <property type="entry name" value="vWFA_dom_sf"/>
</dbReference>
<dbReference type="InterPro" id="IPR002035">
    <property type="entry name" value="VWF_A"/>
</dbReference>
<sequence length="409" mass="44196">MKANVQWSISDRNLDTAQTNSQRHLAISVQAASSGDRPPLNLCLILDQSGSMGGTPIKTVRAAAKKIVDNLSPQDRISVVSFDHEAQLIVANQPATNPDAIKQAIEGIRAGGGTAIDEGLKLGIKEVSKGKSGTVSQIFLLTDGENEHGSNDRCLKLAQLAVSYSFTVSTLGFGDHWNQDVLEQLADAGNGSLTYIQNPDTAIQEFSRLFNRVQAVSLTNAYLVLTLQPQVRLAELKPIAQVLPETIELDVRREGEQAIVRLGDLMDNTPRVILANIYISQLPAGIHPIAYAAIQYDDPTLGSSLSTDKATINVTAQTVYQPQSDPQVQQYILALAKYRQTQIAETKLQAGDRSGAITMLQSATQTALQMGDQNAATVLQENVTQLQTGQDLSEQAKKKTRIASKTILQ</sequence>
<dbReference type="Proteomes" id="UP000481033">
    <property type="component" value="Unassembled WGS sequence"/>
</dbReference>
<evidence type="ECO:0000259" key="1">
    <source>
        <dbReference type="PROSITE" id="PS50234"/>
    </source>
</evidence>
<dbReference type="PROSITE" id="PS50234">
    <property type="entry name" value="VWFA"/>
    <property type="match status" value="1"/>
</dbReference>
<feature type="domain" description="VWFA" evidence="1">
    <location>
        <begin position="41"/>
        <end position="213"/>
    </location>
</feature>
<dbReference type="InterPro" id="IPR051266">
    <property type="entry name" value="CLCR"/>
</dbReference>
<protein>
    <submittedName>
        <fullName evidence="2">VWA domain-containing protein</fullName>
    </submittedName>
</protein>
<dbReference type="SUPFAM" id="SSF53300">
    <property type="entry name" value="vWA-like"/>
    <property type="match status" value="1"/>
</dbReference>
<dbReference type="EMBL" id="QXHD01000004">
    <property type="protein sequence ID" value="NEZ56635.1"/>
    <property type="molecule type" value="Genomic_DNA"/>
</dbReference>
<comment type="caution">
    <text evidence="2">The sequence shown here is derived from an EMBL/GenBank/DDBJ whole genome shotgun (WGS) entry which is preliminary data.</text>
</comment>
<evidence type="ECO:0000313" key="2">
    <source>
        <dbReference type="EMBL" id="NEZ56635.1"/>
    </source>
</evidence>
<dbReference type="PANTHER" id="PTHR10579:SF43">
    <property type="entry name" value="ZINC FINGER (C3HC4-TYPE RING FINGER) FAMILY PROTEIN"/>
    <property type="match status" value="1"/>
</dbReference>
<dbReference type="SMART" id="SM00327">
    <property type="entry name" value="VWA"/>
    <property type="match status" value="1"/>
</dbReference>
<proteinExistence type="predicted"/>
<dbReference type="AlphaFoldDB" id="A0A6M0RK46"/>
<dbReference type="RefSeq" id="WP_163662318.1">
    <property type="nucleotide sequence ID" value="NZ_QXHD01000004.1"/>
</dbReference>
<gene>
    <name evidence="2" type="ORF">DXZ20_13300</name>
</gene>
<dbReference type="Gene3D" id="3.40.50.410">
    <property type="entry name" value="von Willebrand factor, type A domain"/>
    <property type="match status" value="1"/>
</dbReference>
<dbReference type="PANTHER" id="PTHR10579">
    <property type="entry name" value="CALCIUM-ACTIVATED CHLORIDE CHANNEL REGULATOR"/>
    <property type="match status" value="1"/>
</dbReference>
<name>A0A6M0RK46_9CYAN</name>
<accession>A0A6M0RK46</accession>
<dbReference type="Pfam" id="PF00092">
    <property type="entry name" value="VWA"/>
    <property type="match status" value="1"/>
</dbReference>
<organism evidence="2 3">
    <name type="scientific">Adonisia turfae CCMR0081</name>
    <dbReference type="NCBI Taxonomy" id="2292702"/>
    <lineage>
        <taxon>Bacteria</taxon>
        <taxon>Bacillati</taxon>
        <taxon>Cyanobacteriota</taxon>
        <taxon>Adonisia</taxon>
        <taxon>Adonisia turfae</taxon>
    </lineage>
</organism>